<feature type="domain" description="ADP ribosyltransferase" evidence="1">
    <location>
        <begin position="32"/>
        <end position="131"/>
    </location>
</feature>
<dbReference type="SUPFAM" id="SSF56399">
    <property type="entry name" value="ADP-ribosylation"/>
    <property type="match status" value="1"/>
</dbReference>
<evidence type="ECO:0000313" key="3">
    <source>
        <dbReference type="Proteomes" id="UP000663844"/>
    </source>
</evidence>
<dbReference type="PROSITE" id="PS51996">
    <property type="entry name" value="TR_MART"/>
    <property type="match status" value="1"/>
</dbReference>
<dbReference type="EMBL" id="CAJOAZ010029621">
    <property type="protein sequence ID" value="CAF4426655.1"/>
    <property type="molecule type" value="Genomic_DNA"/>
</dbReference>
<dbReference type="InterPro" id="IPR003540">
    <property type="entry name" value="ADP-ribosyltransferase"/>
</dbReference>
<accession>A0A820QTX3</accession>
<evidence type="ECO:0000313" key="2">
    <source>
        <dbReference type="EMBL" id="CAF4426655.1"/>
    </source>
</evidence>
<name>A0A820QTX3_9BILA</name>
<dbReference type="Proteomes" id="UP000663844">
    <property type="component" value="Unassembled WGS sequence"/>
</dbReference>
<sequence length="138" mass="16001">SRWFDENIDEDLNDQLQNIHDHIFITTDRSTFRDYYEDVIQVYRGQTLSDLELDRLKNSIGQLISNNGFLSTTRSLDIASIFATNTILIINIKTQLEGVVFADVRSHSETPHEEEILFDLATIFKILEVEYDDSNKSI</sequence>
<dbReference type="GO" id="GO:0005576">
    <property type="term" value="C:extracellular region"/>
    <property type="evidence" value="ECO:0007669"/>
    <property type="project" value="InterPro"/>
</dbReference>
<gene>
    <name evidence="2" type="ORF">OXD698_LOCUS52973</name>
</gene>
<organism evidence="2 3">
    <name type="scientific">Adineta steineri</name>
    <dbReference type="NCBI Taxonomy" id="433720"/>
    <lineage>
        <taxon>Eukaryota</taxon>
        <taxon>Metazoa</taxon>
        <taxon>Spiralia</taxon>
        <taxon>Gnathifera</taxon>
        <taxon>Rotifera</taxon>
        <taxon>Eurotatoria</taxon>
        <taxon>Bdelloidea</taxon>
        <taxon>Adinetida</taxon>
        <taxon>Adinetidae</taxon>
        <taxon>Adineta</taxon>
    </lineage>
</organism>
<dbReference type="Pfam" id="PF03496">
    <property type="entry name" value="ADPrib_exo_Tox"/>
    <property type="match status" value="1"/>
</dbReference>
<evidence type="ECO:0000259" key="1">
    <source>
        <dbReference type="Pfam" id="PF03496"/>
    </source>
</evidence>
<comment type="caution">
    <text evidence="2">The sequence shown here is derived from an EMBL/GenBank/DDBJ whole genome shotgun (WGS) entry which is preliminary data.</text>
</comment>
<feature type="non-terminal residue" evidence="2">
    <location>
        <position position="1"/>
    </location>
</feature>
<dbReference type="AlphaFoldDB" id="A0A820QTX3"/>
<protein>
    <recommendedName>
        <fullName evidence="1">ADP ribosyltransferase domain-containing protein</fullName>
    </recommendedName>
</protein>
<dbReference type="Gene3D" id="3.90.176.10">
    <property type="entry name" value="Toxin ADP-ribosyltransferase, Chain A, domain 1"/>
    <property type="match status" value="1"/>
</dbReference>
<proteinExistence type="predicted"/>
<reference evidence="2" key="1">
    <citation type="submission" date="2021-02" db="EMBL/GenBank/DDBJ databases">
        <authorList>
            <person name="Nowell W R."/>
        </authorList>
    </citation>
    <scope>NUCLEOTIDE SEQUENCE</scope>
</reference>